<evidence type="ECO:0000256" key="1">
    <source>
        <dbReference type="SAM" id="MobiDB-lite"/>
    </source>
</evidence>
<feature type="region of interest" description="Disordered" evidence="1">
    <location>
        <begin position="130"/>
        <end position="149"/>
    </location>
</feature>
<keyword evidence="4" id="KW-1185">Reference proteome</keyword>
<reference evidence="3 4" key="1">
    <citation type="submission" date="2020-08" db="EMBL/GenBank/DDBJ databases">
        <title>Functional genomics of gut bacteria from endangered species of beetles.</title>
        <authorList>
            <person name="Carlos-Shanley C."/>
        </authorList>
    </citation>
    <scope>NUCLEOTIDE SEQUENCE [LARGE SCALE GENOMIC DNA]</scope>
    <source>
        <strain evidence="3 4">S00198</strain>
    </source>
</reference>
<accession>A0A7X0UC61</accession>
<feature type="signal peptide" evidence="2">
    <location>
        <begin position="1"/>
        <end position="31"/>
    </location>
</feature>
<evidence type="ECO:0008006" key="5">
    <source>
        <dbReference type="Google" id="ProtNLM"/>
    </source>
</evidence>
<proteinExistence type="predicted"/>
<dbReference type="AlphaFoldDB" id="A0A7X0UC61"/>
<evidence type="ECO:0000313" key="3">
    <source>
        <dbReference type="EMBL" id="MBB6562813.1"/>
    </source>
</evidence>
<sequence>MAHPLHHLAWLRPIALAASLALCGLALQAHAQGTPAAAGAVAQDTATALQGWWEEYSPSSNIVQFLPDGTLKLYLKKGEIDELRSLDGTWKMESDGKTIEMLFTVRGRTLTRRAEISFDGAEMVINEKKAARPTRHRRHSGQLPEAYLW</sequence>
<gene>
    <name evidence="3" type="ORF">HNP48_005529</name>
</gene>
<evidence type="ECO:0000313" key="4">
    <source>
        <dbReference type="Proteomes" id="UP000575083"/>
    </source>
</evidence>
<feature type="compositionally biased region" description="Basic residues" evidence="1">
    <location>
        <begin position="131"/>
        <end position="140"/>
    </location>
</feature>
<organism evidence="3 4">
    <name type="scientific">Acidovorax soli</name>
    <dbReference type="NCBI Taxonomy" id="592050"/>
    <lineage>
        <taxon>Bacteria</taxon>
        <taxon>Pseudomonadati</taxon>
        <taxon>Pseudomonadota</taxon>
        <taxon>Betaproteobacteria</taxon>
        <taxon>Burkholderiales</taxon>
        <taxon>Comamonadaceae</taxon>
        <taxon>Acidovorax</taxon>
    </lineage>
</organism>
<dbReference type="Proteomes" id="UP000575083">
    <property type="component" value="Unassembled WGS sequence"/>
</dbReference>
<evidence type="ECO:0000256" key="2">
    <source>
        <dbReference type="SAM" id="SignalP"/>
    </source>
</evidence>
<name>A0A7X0UC61_9BURK</name>
<keyword evidence="2" id="KW-0732">Signal</keyword>
<comment type="caution">
    <text evidence="3">The sequence shown here is derived from an EMBL/GenBank/DDBJ whole genome shotgun (WGS) entry which is preliminary data.</text>
</comment>
<dbReference type="RefSeq" id="WP_184863188.1">
    <property type="nucleotide sequence ID" value="NZ_JACHLK010000014.1"/>
</dbReference>
<feature type="chain" id="PRO_5031515784" description="Lipocalin-like domain-containing protein" evidence="2">
    <location>
        <begin position="32"/>
        <end position="149"/>
    </location>
</feature>
<dbReference type="EMBL" id="JACHLK010000014">
    <property type="protein sequence ID" value="MBB6562813.1"/>
    <property type="molecule type" value="Genomic_DNA"/>
</dbReference>
<protein>
    <recommendedName>
        <fullName evidence="5">Lipocalin-like domain-containing protein</fullName>
    </recommendedName>
</protein>